<sequence length="497" mass="54127">MSLPEAPPTAQHMLPDGFCVLRTIGEGTYSIIRLARDLCSGEEVVIKVMRKWDALGRETVHRERAIMQSLNHPNILPLLGTIEEEDRLLLVLPYVRGGDLGDYLLQHGPLREEQARGVFRQLVSAVQYCHAKGIAHRDLKPENILLESRGRVKVIDFGLSVNFLQQTMDTLCGTPVYMAPEIMLGGCYGPGVDIWSLGVVLYTMVTGHRPFVPAGFGKPYPSTRFRLPHLLSSALRHLLVSMIRHDPRARVGWEEIMRHPWVTLHSEAMTPYVEPTHSCAPTQKVCVDTRVSNRPPALLTDSRGDNKAQGPDHPPKCARVPVRLDLSLVTPSAAPTGQPIPPRHPLRVFSERRCASCPPALSTSSREEDEAREPGDLSKCISLPLRLHPTVATPSPGPPPLPPNTPHTSCTGSVPSTEITPGSGDKSCPPSSQSPAAFTCSPSSQKPAASAWPPSSQRPAVSCPNSSQRPVTRCPPSSQRPAVSSPNSSQRPVTKCP</sequence>
<feature type="region of interest" description="Disordered" evidence="14">
    <location>
        <begin position="388"/>
        <end position="497"/>
    </location>
</feature>
<dbReference type="InterPro" id="IPR030616">
    <property type="entry name" value="Aur-like"/>
</dbReference>
<keyword evidence="7" id="KW-0498">Mitosis</keyword>
<evidence type="ECO:0000256" key="4">
    <source>
        <dbReference type="ARBA" id="ARBA00022618"/>
    </source>
</evidence>
<evidence type="ECO:0000256" key="2">
    <source>
        <dbReference type="ARBA" id="ARBA00012513"/>
    </source>
</evidence>
<dbReference type="PROSITE" id="PS00108">
    <property type="entry name" value="PROTEIN_KINASE_ST"/>
    <property type="match status" value="1"/>
</dbReference>
<feature type="non-terminal residue" evidence="17">
    <location>
        <position position="497"/>
    </location>
</feature>
<comment type="similarity">
    <text evidence="13">Belongs to the protein kinase superfamily.</text>
</comment>
<dbReference type="PROSITE" id="PS00107">
    <property type="entry name" value="PROTEIN_KINASE_ATP"/>
    <property type="match status" value="1"/>
</dbReference>
<comment type="catalytic activity">
    <reaction evidence="11">
        <text>L-seryl-[protein] + ATP = O-phospho-L-seryl-[protein] + ADP + H(+)</text>
        <dbReference type="Rhea" id="RHEA:17989"/>
        <dbReference type="Rhea" id="RHEA-COMP:9863"/>
        <dbReference type="Rhea" id="RHEA-COMP:11604"/>
        <dbReference type="ChEBI" id="CHEBI:15378"/>
        <dbReference type="ChEBI" id="CHEBI:29999"/>
        <dbReference type="ChEBI" id="CHEBI:30616"/>
        <dbReference type="ChEBI" id="CHEBI:83421"/>
        <dbReference type="ChEBI" id="CHEBI:456216"/>
        <dbReference type="EC" id="2.7.11.1"/>
    </reaction>
</comment>
<evidence type="ECO:0000256" key="7">
    <source>
        <dbReference type="ARBA" id="ARBA00022776"/>
    </source>
</evidence>
<feature type="compositionally biased region" description="Pro residues" evidence="14">
    <location>
        <begin position="395"/>
        <end position="405"/>
    </location>
</feature>
<evidence type="ECO:0000256" key="10">
    <source>
        <dbReference type="ARBA" id="ARBA00047899"/>
    </source>
</evidence>
<evidence type="ECO:0000256" key="1">
    <source>
        <dbReference type="ARBA" id="ARBA00004186"/>
    </source>
</evidence>
<keyword evidence="7" id="KW-0131">Cell cycle</keyword>
<dbReference type="Pfam" id="PF00069">
    <property type="entry name" value="Pkinase"/>
    <property type="match status" value="1"/>
</dbReference>
<evidence type="ECO:0000256" key="6">
    <source>
        <dbReference type="ARBA" id="ARBA00022741"/>
    </source>
</evidence>
<feature type="compositionally biased region" description="Polar residues" evidence="14">
    <location>
        <begin position="409"/>
        <end position="420"/>
    </location>
</feature>
<dbReference type="PROSITE" id="PS50011">
    <property type="entry name" value="PROTEIN_KINASE_DOM"/>
    <property type="match status" value="1"/>
</dbReference>
<evidence type="ECO:0000256" key="13">
    <source>
        <dbReference type="RuleBase" id="RU000304"/>
    </source>
</evidence>
<dbReference type="PANTHER" id="PTHR24350">
    <property type="entry name" value="SERINE/THREONINE-PROTEIN KINASE IAL-RELATED"/>
    <property type="match status" value="1"/>
</dbReference>
<evidence type="ECO:0000256" key="12">
    <source>
        <dbReference type="PROSITE-ProRule" id="PRU10141"/>
    </source>
</evidence>
<feature type="compositionally biased region" description="Polar residues" evidence="14">
    <location>
        <begin position="429"/>
        <end position="497"/>
    </location>
</feature>
<evidence type="ECO:0000256" key="8">
    <source>
        <dbReference type="ARBA" id="ARBA00022777"/>
    </source>
</evidence>
<dbReference type="EC" id="2.7.11.1" evidence="2"/>
<dbReference type="InterPro" id="IPR011009">
    <property type="entry name" value="Kinase-like_dom_sf"/>
</dbReference>
<keyword evidence="5" id="KW-0808">Transferase</keyword>
<feature type="binding site" evidence="12">
    <location>
        <position position="47"/>
    </location>
    <ligand>
        <name>ATP</name>
        <dbReference type="ChEBI" id="CHEBI:30616"/>
    </ligand>
</feature>
<reference evidence="17" key="1">
    <citation type="submission" date="2025-08" db="UniProtKB">
        <authorList>
            <consortium name="RefSeq"/>
        </authorList>
    </citation>
    <scope>IDENTIFICATION</scope>
</reference>
<keyword evidence="6 12" id="KW-0547">Nucleotide-binding</keyword>
<gene>
    <name evidence="17" type="primary">LOC132534697</name>
</gene>
<feature type="region of interest" description="Disordered" evidence="14">
    <location>
        <begin position="294"/>
        <end position="318"/>
    </location>
</feature>
<dbReference type="RefSeq" id="XP_060035145.1">
    <property type="nucleotide sequence ID" value="XM_060179162.1"/>
</dbReference>
<accession>A0ABM3WEZ8</accession>
<evidence type="ECO:0000256" key="9">
    <source>
        <dbReference type="ARBA" id="ARBA00022840"/>
    </source>
</evidence>
<dbReference type="Proteomes" id="UP001652624">
    <property type="component" value="Chromosome 19"/>
</dbReference>
<evidence type="ECO:0000259" key="15">
    <source>
        <dbReference type="PROSITE" id="PS50011"/>
    </source>
</evidence>
<proteinExistence type="inferred from homology"/>
<comment type="subcellular location">
    <subcellularLocation>
        <location evidence="1">Cytoplasm</location>
        <location evidence="1">Cytoskeleton</location>
        <location evidence="1">Spindle</location>
    </subcellularLocation>
</comment>
<protein>
    <recommendedName>
        <fullName evidence="2">non-specific serine/threonine protein kinase</fullName>
        <ecNumber evidence="2">2.7.11.1</ecNumber>
    </recommendedName>
</protein>
<evidence type="ECO:0000313" key="17">
    <source>
        <dbReference type="RefSeq" id="XP_060035145.1"/>
    </source>
</evidence>
<dbReference type="InterPro" id="IPR008271">
    <property type="entry name" value="Ser/Thr_kinase_AS"/>
</dbReference>
<keyword evidence="8" id="KW-0418">Kinase</keyword>
<dbReference type="SMART" id="SM00220">
    <property type="entry name" value="S_TKc"/>
    <property type="match status" value="1"/>
</dbReference>
<name>A0ABM3WEZ8_ERIEU</name>
<keyword evidence="16" id="KW-1185">Reference proteome</keyword>
<feature type="domain" description="Protein kinase" evidence="15">
    <location>
        <begin position="18"/>
        <end position="262"/>
    </location>
</feature>
<dbReference type="Gene3D" id="1.10.510.10">
    <property type="entry name" value="Transferase(Phosphotransferase) domain 1"/>
    <property type="match status" value="1"/>
</dbReference>
<comment type="catalytic activity">
    <reaction evidence="10">
        <text>L-threonyl-[protein] + ATP = O-phospho-L-threonyl-[protein] + ADP + H(+)</text>
        <dbReference type="Rhea" id="RHEA:46608"/>
        <dbReference type="Rhea" id="RHEA-COMP:11060"/>
        <dbReference type="Rhea" id="RHEA-COMP:11605"/>
        <dbReference type="ChEBI" id="CHEBI:15378"/>
        <dbReference type="ChEBI" id="CHEBI:30013"/>
        <dbReference type="ChEBI" id="CHEBI:30616"/>
        <dbReference type="ChEBI" id="CHEBI:61977"/>
        <dbReference type="ChEBI" id="CHEBI:456216"/>
        <dbReference type="EC" id="2.7.11.1"/>
    </reaction>
</comment>
<keyword evidence="9 12" id="KW-0067">ATP-binding</keyword>
<dbReference type="GeneID" id="132534697"/>
<organism evidence="16 17">
    <name type="scientific">Erinaceus europaeus</name>
    <name type="common">Western European hedgehog</name>
    <dbReference type="NCBI Taxonomy" id="9365"/>
    <lineage>
        <taxon>Eukaryota</taxon>
        <taxon>Metazoa</taxon>
        <taxon>Chordata</taxon>
        <taxon>Craniata</taxon>
        <taxon>Vertebrata</taxon>
        <taxon>Euteleostomi</taxon>
        <taxon>Mammalia</taxon>
        <taxon>Eutheria</taxon>
        <taxon>Laurasiatheria</taxon>
        <taxon>Eulipotyphla</taxon>
        <taxon>Erinaceidae</taxon>
        <taxon>Erinaceinae</taxon>
        <taxon>Erinaceus</taxon>
    </lineage>
</organism>
<evidence type="ECO:0000256" key="5">
    <source>
        <dbReference type="ARBA" id="ARBA00022679"/>
    </source>
</evidence>
<dbReference type="InterPro" id="IPR000719">
    <property type="entry name" value="Prot_kinase_dom"/>
</dbReference>
<dbReference type="InterPro" id="IPR017441">
    <property type="entry name" value="Protein_kinase_ATP_BS"/>
</dbReference>
<evidence type="ECO:0000256" key="11">
    <source>
        <dbReference type="ARBA" id="ARBA00048679"/>
    </source>
</evidence>
<dbReference type="SUPFAM" id="SSF56112">
    <property type="entry name" value="Protein kinase-like (PK-like)"/>
    <property type="match status" value="1"/>
</dbReference>
<evidence type="ECO:0000256" key="3">
    <source>
        <dbReference type="ARBA" id="ARBA00022527"/>
    </source>
</evidence>
<keyword evidence="3 13" id="KW-0723">Serine/threonine-protein kinase</keyword>
<keyword evidence="4" id="KW-0132">Cell division</keyword>
<evidence type="ECO:0000256" key="14">
    <source>
        <dbReference type="SAM" id="MobiDB-lite"/>
    </source>
</evidence>
<evidence type="ECO:0000313" key="16">
    <source>
        <dbReference type="Proteomes" id="UP001652624"/>
    </source>
</evidence>